<proteinExistence type="predicted"/>
<gene>
    <name evidence="2" type="ORF">HMPREF0860_1665</name>
    <name evidence="1" type="ORF">HMPREF1325_0542</name>
</gene>
<dbReference type="EMBL" id="AUZJ01000053">
    <property type="protein sequence ID" value="ERF59970.1"/>
    <property type="molecule type" value="Genomic_DNA"/>
</dbReference>
<evidence type="ECO:0000313" key="2">
    <source>
        <dbReference type="EMBL" id="ERK04377.1"/>
    </source>
</evidence>
<sequence length="37" mass="4278">MRFCFRHSLSIAQEAPFMQRAALIHRASAPETIFSKK</sequence>
<dbReference type="Proteomes" id="UP000016646">
    <property type="component" value="Unassembled WGS sequence"/>
</dbReference>
<comment type="caution">
    <text evidence="1">The sequence shown here is derived from an EMBL/GenBank/DDBJ whole genome shotgun (WGS) entry which is preliminary data.</text>
</comment>
<dbReference type="Proteomes" id="UP000016412">
    <property type="component" value="Unassembled WGS sequence"/>
</dbReference>
<dbReference type="EMBL" id="AVQI01000022">
    <property type="protein sequence ID" value="ERK04377.1"/>
    <property type="molecule type" value="Genomic_DNA"/>
</dbReference>
<evidence type="ECO:0000313" key="1">
    <source>
        <dbReference type="EMBL" id="ERF59970.1"/>
    </source>
</evidence>
<dbReference type="AlphaFoldDB" id="U1GPP3"/>
<evidence type="ECO:0000313" key="4">
    <source>
        <dbReference type="Proteomes" id="UP000016646"/>
    </source>
</evidence>
<evidence type="ECO:0000313" key="3">
    <source>
        <dbReference type="Proteomes" id="UP000016412"/>
    </source>
</evidence>
<name>U1GPP3_TRESO</name>
<protein>
    <submittedName>
        <fullName evidence="1">Uncharacterized protein</fullName>
    </submittedName>
</protein>
<dbReference type="STRING" id="1125725.HMPREF1325_0542"/>
<accession>U1GPP3</accession>
<reference evidence="3 4" key="1">
    <citation type="submission" date="2013-08" db="EMBL/GenBank/DDBJ databases">
        <authorList>
            <person name="Durkin A.S."/>
            <person name="Haft D.R."/>
            <person name="McCorrison J."/>
            <person name="Torralba M."/>
            <person name="Gillis M."/>
            <person name="Haft D.H."/>
            <person name="Methe B."/>
            <person name="Sutton G."/>
            <person name="Nelson K.E."/>
        </authorList>
    </citation>
    <scope>NUCLEOTIDE SEQUENCE [LARGE SCALE GENOMIC DNA]</scope>
    <source>
        <strain evidence="2 4">ATCC 35536</strain>
        <strain evidence="1 3">VPI DR56BR1116</strain>
    </source>
</reference>
<keyword evidence="4" id="KW-1185">Reference proteome</keyword>
<organism evidence="1 3">
    <name type="scientific">Treponema socranskii subsp. socranskii VPI DR56BR1116 = ATCC 35536</name>
    <dbReference type="NCBI Taxonomy" id="1125725"/>
    <lineage>
        <taxon>Bacteria</taxon>
        <taxon>Pseudomonadati</taxon>
        <taxon>Spirochaetota</taxon>
        <taxon>Spirochaetia</taxon>
        <taxon>Spirochaetales</taxon>
        <taxon>Treponemataceae</taxon>
        <taxon>Treponema</taxon>
    </lineage>
</organism>